<proteinExistence type="predicted"/>
<dbReference type="GO" id="GO:0003755">
    <property type="term" value="F:peptidyl-prolyl cis-trans isomerase activity"/>
    <property type="evidence" value="ECO:0007669"/>
    <property type="project" value="InterPro"/>
</dbReference>
<dbReference type="EMBL" id="JABZSJ010000002">
    <property type="protein sequence ID" value="MBF1383398.1"/>
    <property type="molecule type" value="Genomic_DNA"/>
</dbReference>
<accession>A0A930HKK1</accession>
<protein>
    <submittedName>
        <fullName evidence="2">DUF4827 domain-containing protein</fullName>
    </submittedName>
</protein>
<dbReference type="AlphaFoldDB" id="A0A930HKK1"/>
<dbReference type="Pfam" id="PF16109">
    <property type="entry name" value="DUF4827"/>
    <property type="match status" value="1"/>
</dbReference>
<evidence type="ECO:0000256" key="1">
    <source>
        <dbReference type="SAM" id="SignalP"/>
    </source>
</evidence>
<dbReference type="InterPro" id="IPR046357">
    <property type="entry name" value="PPIase_dom_sf"/>
</dbReference>
<dbReference type="Proteomes" id="UP000771736">
    <property type="component" value="Unassembled WGS sequence"/>
</dbReference>
<reference evidence="2" key="1">
    <citation type="submission" date="2020-04" db="EMBL/GenBank/DDBJ databases">
        <title>Deep metagenomics examines the oral microbiome during advanced dental caries in children, revealing novel taxa and co-occurrences with host molecules.</title>
        <authorList>
            <person name="Baker J.L."/>
            <person name="Morton J.T."/>
            <person name="Dinis M."/>
            <person name="Alvarez R."/>
            <person name="Tran N.C."/>
            <person name="Knight R."/>
            <person name="Edlund A."/>
        </authorList>
    </citation>
    <scope>NUCLEOTIDE SEQUENCE</scope>
    <source>
        <strain evidence="2">JCVI_44_bin.5</strain>
    </source>
</reference>
<dbReference type="RefSeq" id="WP_273158202.1">
    <property type="nucleotide sequence ID" value="NZ_CALCFI010000112.1"/>
</dbReference>
<gene>
    <name evidence="2" type="ORF">HXN26_00855</name>
</gene>
<dbReference type="InterPro" id="IPR032252">
    <property type="entry name" value="DUF4827"/>
</dbReference>
<evidence type="ECO:0000313" key="3">
    <source>
        <dbReference type="Proteomes" id="UP000771736"/>
    </source>
</evidence>
<dbReference type="Gene3D" id="3.10.50.40">
    <property type="match status" value="1"/>
</dbReference>
<name>A0A930HKK1_9BACT</name>
<organism evidence="2 3">
    <name type="scientific">Prevotella aurantiaca</name>
    <dbReference type="NCBI Taxonomy" id="596085"/>
    <lineage>
        <taxon>Bacteria</taxon>
        <taxon>Pseudomonadati</taxon>
        <taxon>Bacteroidota</taxon>
        <taxon>Bacteroidia</taxon>
        <taxon>Bacteroidales</taxon>
        <taxon>Prevotellaceae</taxon>
        <taxon>Prevotella</taxon>
    </lineage>
</organism>
<comment type="caution">
    <text evidence="2">The sequence shown here is derived from an EMBL/GenBank/DDBJ whole genome shotgun (WGS) entry which is preliminary data.</text>
</comment>
<keyword evidence="1" id="KW-0732">Signal</keyword>
<feature type="signal peptide" evidence="1">
    <location>
        <begin position="1"/>
        <end position="22"/>
    </location>
</feature>
<evidence type="ECO:0000313" key="2">
    <source>
        <dbReference type="EMBL" id="MBF1383398.1"/>
    </source>
</evidence>
<feature type="chain" id="PRO_5036702546" evidence="1">
    <location>
        <begin position="23"/>
        <end position="212"/>
    </location>
</feature>
<sequence>MKKIIFLLAIVLGGICSTSCSKQETYDDQLKRERKSINAFIVNHKINVITESQFQEQDSTTDVSKNQYVLFKNSGVYMQIVEKGIGEKLKDGETSTVLCRFEETNVASDSLQLSNMNLRWDGIVDKMMVTRTSGTYSASFDKSSSVMARIYKSASVPKGWLVPLPYIKIGRITSASDKLAHVRLIVPSAQGQVLANKEVYACFYDITFQRGT</sequence>